<dbReference type="InterPro" id="IPR036615">
    <property type="entry name" value="Mur_ligase_C_dom_sf"/>
</dbReference>
<comment type="catalytic activity">
    <reaction evidence="9">
        <text>(6S)-5,6,7,8-tetrahydrofolyl-(gamma-L-Glu)(n) + L-glutamate + ATP = (6S)-5,6,7,8-tetrahydrofolyl-(gamma-L-Glu)(n+1) + ADP + phosphate + H(+)</text>
        <dbReference type="Rhea" id="RHEA:10580"/>
        <dbReference type="Rhea" id="RHEA-COMP:14738"/>
        <dbReference type="Rhea" id="RHEA-COMP:14740"/>
        <dbReference type="ChEBI" id="CHEBI:15378"/>
        <dbReference type="ChEBI" id="CHEBI:29985"/>
        <dbReference type="ChEBI" id="CHEBI:30616"/>
        <dbReference type="ChEBI" id="CHEBI:43474"/>
        <dbReference type="ChEBI" id="CHEBI:141005"/>
        <dbReference type="ChEBI" id="CHEBI:456216"/>
        <dbReference type="EC" id="6.3.2.17"/>
    </reaction>
</comment>
<proteinExistence type="inferred from homology"/>
<dbReference type="InterPro" id="IPR001645">
    <property type="entry name" value="Folylpolyglutamate_synth"/>
</dbReference>
<comment type="caution">
    <text evidence="13">The sequence shown here is derived from an EMBL/GenBank/DDBJ whole genome shotgun (WGS) entry which is preliminary data.</text>
</comment>
<dbReference type="InterPro" id="IPR036565">
    <property type="entry name" value="Mur-like_cat_sf"/>
</dbReference>
<dbReference type="RefSeq" id="WP_055174024.1">
    <property type="nucleotide sequence ID" value="NZ_DAWCMB010000246.1"/>
</dbReference>
<keyword evidence="6 10" id="KW-0067">ATP-binding</keyword>
<dbReference type="SUPFAM" id="SSF53623">
    <property type="entry name" value="MurD-like peptide ligases, catalytic domain"/>
    <property type="match status" value="1"/>
</dbReference>
<evidence type="ECO:0000313" key="14">
    <source>
        <dbReference type="Proteomes" id="UP001442364"/>
    </source>
</evidence>
<evidence type="ECO:0000256" key="10">
    <source>
        <dbReference type="PIRNR" id="PIRNR001563"/>
    </source>
</evidence>
<dbReference type="SUPFAM" id="SSF53244">
    <property type="entry name" value="MurD-like peptide ligases, peptide-binding domain"/>
    <property type="match status" value="1"/>
</dbReference>
<sequence length="423" mass="46961">MEYSEIKAFLNDTPQYGETTGVERAGKLLELLGNPDKNLKIIHIAGTNGKGSVCSYIDDILKKSGYKTGLFTSPHLVTIRERIQVDGELISREDFTQYFNKVYETARANNLKLAYFDFFFGAAMLYFDKCKVDYVVLETGLGGSLDATNAVHNPLCCVITTISLEHTAILGDTIKKIAEQKAGIIKQGVPVVYADDNEASGVIEDIAHSKNSYCYGVSPQQYQIIKNFNGCIDFSLHNEYYINNCLRLATPAIYQVENVSIAITVCRLLKHLYHIDIKDSAIVDSAGSHIWQGRMEKLTDNIYVDGAHNPQGIQSFVNSVNGMYADSTDKAALLFSVVSDKNFEQMISILCGCKVFARIAITVTGGIRHLDKEYISAAFKRHTDIEVEVYDSAKEAVLALKNEPMVFCTGSLYLVADIRKVLE</sequence>
<comment type="similarity">
    <text evidence="1 10">Belongs to the folylpolyglutamate synthase family.</text>
</comment>
<dbReference type="PANTHER" id="PTHR11136:SF0">
    <property type="entry name" value="DIHYDROFOLATE SYNTHETASE-RELATED"/>
    <property type="match status" value="1"/>
</dbReference>
<evidence type="ECO:0000256" key="6">
    <source>
        <dbReference type="ARBA" id="ARBA00022840"/>
    </source>
</evidence>
<evidence type="ECO:0000259" key="11">
    <source>
        <dbReference type="Pfam" id="PF02875"/>
    </source>
</evidence>
<dbReference type="PIRSF" id="PIRSF001563">
    <property type="entry name" value="Folylpolyglu_synth"/>
    <property type="match status" value="1"/>
</dbReference>
<protein>
    <recommendedName>
        <fullName evidence="2">tetrahydrofolate synthase</fullName>
        <ecNumber evidence="2">6.3.2.17</ecNumber>
    </recommendedName>
    <alternativeName>
        <fullName evidence="8">Tetrahydrofolylpolyglutamate synthase</fullName>
    </alternativeName>
</protein>
<organism evidence="13 14">
    <name type="scientific">[Lactobacillus] rogosae</name>
    <dbReference type="NCBI Taxonomy" id="706562"/>
    <lineage>
        <taxon>Bacteria</taxon>
        <taxon>Bacillati</taxon>
        <taxon>Bacillota</taxon>
        <taxon>Clostridia</taxon>
        <taxon>Lachnospirales</taxon>
        <taxon>Lachnospiraceae</taxon>
        <taxon>Lachnospira</taxon>
    </lineage>
</organism>
<accession>A0ABV1BUI9</accession>
<evidence type="ECO:0000256" key="4">
    <source>
        <dbReference type="ARBA" id="ARBA00022723"/>
    </source>
</evidence>
<dbReference type="Gene3D" id="3.40.1190.10">
    <property type="entry name" value="Mur-like, catalytic domain"/>
    <property type="match status" value="1"/>
</dbReference>
<evidence type="ECO:0000256" key="8">
    <source>
        <dbReference type="ARBA" id="ARBA00030592"/>
    </source>
</evidence>
<keyword evidence="3 10" id="KW-0436">Ligase</keyword>
<dbReference type="NCBIfam" id="TIGR01499">
    <property type="entry name" value="folC"/>
    <property type="match status" value="1"/>
</dbReference>
<dbReference type="GO" id="GO:0016874">
    <property type="term" value="F:ligase activity"/>
    <property type="evidence" value="ECO:0007669"/>
    <property type="project" value="UniProtKB-KW"/>
</dbReference>
<dbReference type="Pfam" id="PF08245">
    <property type="entry name" value="Mur_ligase_M"/>
    <property type="match status" value="1"/>
</dbReference>
<dbReference type="EMBL" id="JBBMER010000003">
    <property type="protein sequence ID" value="MEQ2379411.1"/>
    <property type="molecule type" value="Genomic_DNA"/>
</dbReference>
<evidence type="ECO:0000256" key="2">
    <source>
        <dbReference type="ARBA" id="ARBA00013025"/>
    </source>
</evidence>
<keyword evidence="7" id="KW-0460">Magnesium</keyword>
<keyword evidence="4" id="KW-0479">Metal-binding</keyword>
<feature type="domain" description="Mur ligase C-terminal" evidence="11">
    <location>
        <begin position="293"/>
        <end position="411"/>
    </location>
</feature>
<name>A0ABV1BUI9_9FIRM</name>
<evidence type="ECO:0000256" key="3">
    <source>
        <dbReference type="ARBA" id="ARBA00022598"/>
    </source>
</evidence>
<gene>
    <name evidence="13" type="ORF">WMO14_05895</name>
</gene>
<evidence type="ECO:0000256" key="5">
    <source>
        <dbReference type="ARBA" id="ARBA00022741"/>
    </source>
</evidence>
<dbReference type="EC" id="6.3.2.17" evidence="2"/>
<dbReference type="InterPro" id="IPR013221">
    <property type="entry name" value="Mur_ligase_cen"/>
</dbReference>
<evidence type="ECO:0000256" key="9">
    <source>
        <dbReference type="ARBA" id="ARBA00047493"/>
    </source>
</evidence>
<evidence type="ECO:0000256" key="7">
    <source>
        <dbReference type="ARBA" id="ARBA00022842"/>
    </source>
</evidence>
<evidence type="ECO:0000256" key="1">
    <source>
        <dbReference type="ARBA" id="ARBA00008276"/>
    </source>
</evidence>
<evidence type="ECO:0000259" key="12">
    <source>
        <dbReference type="Pfam" id="PF08245"/>
    </source>
</evidence>
<reference evidence="13 14" key="1">
    <citation type="submission" date="2024-03" db="EMBL/GenBank/DDBJ databases">
        <title>Human intestinal bacterial collection.</title>
        <authorList>
            <person name="Pauvert C."/>
            <person name="Hitch T.C.A."/>
            <person name="Clavel T."/>
        </authorList>
    </citation>
    <scope>NUCLEOTIDE SEQUENCE [LARGE SCALE GENOMIC DNA]</scope>
    <source>
        <strain evidence="13 14">CLA-AA-H255</strain>
    </source>
</reference>
<keyword evidence="5 10" id="KW-0547">Nucleotide-binding</keyword>
<keyword evidence="14" id="KW-1185">Reference proteome</keyword>
<dbReference type="InterPro" id="IPR004101">
    <property type="entry name" value="Mur_ligase_C"/>
</dbReference>
<dbReference type="Pfam" id="PF02875">
    <property type="entry name" value="Mur_ligase_C"/>
    <property type="match status" value="1"/>
</dbReference>
<feature type="domain" description="Mur ligase central" evidence="12">
    <location>
        <begin position="44"/>
        <end position="265"/>
    </location>
</feature>
<dbReference type="Gene3D" id="3.90.190.20">
    <property type="entry name" value="Mur ligase, C-terminal domain"/>
    <property type="match status" value="1"/>
</dbReference>
<evidence type="ECO:0000313" key="13">
    <source>
        <dbReference type="EMBL" id="MEQ2379411.1"/>
    </source>
</evidence>
<dbReference type="PANTHER" id="PTHR11136">
    <property type="entry name" value="FOLYLPOLYGLUTAMATE SYNTHASE-RELATED"/>
    <property type="match status" value="1"/>
</dbReference>
<dbReference type="Proteomes" id="UP001442364">
    <property type="component" value="Unassembled WGS sequence"/>
</dbReference>